<dbReference type="Gene3D" id="3.10.20.30">
    <property type="match status" value="1"/>
</dbReference>
<dbReference type="CDD" id="cd00207">
    <property type="entry name" value="fer2"/>
    <property type="match status" value="1"/>
</dbReference>
<evidence type="ECO:0000256" key="7">
    <source>
        <dbReference type="ARBA" id="ARBA00023014"/>
    </source>
</evidence>
<evidence type="ECO:0000256" key="3">
    <source>
        <dbReference type="ARBA" id="ARBA00022714"/>
    </source>
</evidence>
<comment type="cofactor">
    <cofactor evidence="8">
        <name>[2Fe-2S] cluster</name>
        <dbReference type="ChEBI" id="CHEBI:190135"/>
    </cofactor>
</comment>
<dbReference type="RefSeq" id="WP_146911134.1">
    <property type="nucleotide sequence ID" value="NZ_CP042344.1"/>
</dbReference>
<gene>
    <name evidence="10" type="ORF">FOZ74_00300</name>
</gene>
<evidence type="ECO:0000313" key="10">
    <source>
        <dbReference type="EMBL" id="QEA11613.1"/>
    </source>
</evidence>
<dbReference type="InterPro" id="IPR006058">
    <property type="entry name" value="2Fe2S_fd_BS"/>
</dbReference>
<dbReference type="GO" id="GO:0046872">
    <property type="term" value="F:metal ion binding"/>
    <property type="evidence" value="ECO:0007669"/>
    <property type="project" value="UniProtKB-KW"/>
</dbReference>
<reference evidence="10 11" key="1">
    <citation type="submission" date="2019-07" db="EMBL/GenBank/DDBJ databases">
        <title>Complete genome sequence of Comamonas sp. NLF 7-7 isolated from livestock.</title>
        <authorList>
            <person name="Kim D.H."/>
            <person name="Kim J.G."/>
        </authorList>
    </citation>
    <scope>NUCLEOTIDE SEQUENCE [LARGE SCALE GENOMIC DNA]</scope>
    <source>
        <strain evidence="10 11">NLF 7-7</strain>
    </source>
</reference>
<keyword evidence="11" id="KW-1185">Reference proteome</keyword>
<keyword evidence="7" id="KW-0411">Iron-sulfur</keyword>
<dbReference type="PROSITE" id="PS00197">
    <property type="entry name" value="2FE2S_FER_1"/>
    <property type="match status" value="1"/>
</dbReference>
<dbReference type="PANTHER" id="PTHR43112:SF3">
    <property type="entry name" value="FERREDOXIN-2, CHLOROPLASTIC"/>
    <property type="match status" value="1"/>
</dbReference>
<sequence length="95" mass="10310">MDLPKSYTAHVEGQAQDIPAPRTLTLLDALELAGIDWPSSCRDGSCGTCMGRLTSGRVRYEHEFIVLSDQDVADGYVLPCVAYPESDVDLEGSSF</sequence>
<evidence type="ECO:0000256" key="1">
    <source>
        <dbReference type="ARBA" id="ARBA00007874"/>
    </source>
</evidence>
<comment type="similarity">
    <text evidence="1">Belongs to the 2Fe2S plant-type ferredoxin family.</text>
</comment>
<dbReference type="KEGG" id="cof:FOZ74_00300"/>
<evidence type="ECO:0000256" key="6">
    <source>
        <dbReference type="ARBA" id="ARBA00023004"/>
    </source>
</evidence>
<evidence type="ECO:0000256" key="5">
    <source>
        <dbReference type="ARBA" id="ARBA00022982"/>
    </source>
</evidence>
<dbReference type="EMBL" id="CP042344">
    <property type="protein sequence ID" value="QEA11613.1"/>
    <property type="molecule type" value="Genomic_DNA"/>
</dbReference>
<dbReference type="PANTHER" id="PTHR43112">
    <property type="entry name" value="FERREDOXIN"/>
    <property type="match status" value="1"/>
</dbReference>
<dbReference type="AlphaFoldDB" id="A0A5B8RRH1"/>
<dbReference type="Pfam" id="PF00111">
    <property type="entry name" value="Fer2"/>
    <property type="match status" value="1"/>
</dbReference>
<name>A0A5B8RRH1_9BURK</name>
<keyword evidence="4" id="KW-0479">Metal-binding</keyword>
<keyword evidence="6" id="KW-0408">Iron</keyword>
<dbReference type="SUPFAM" id="SSF54292">
    <property type="entry name" value="2Fe-2S ferredoxin-like"/>
    <property type="match status" value="1"/>
</dbReference>
<organism evidence="10 11">
    <name type="scientific">Comamonas flocculans</name>
    <dbReference type="NCBI Taxonomy" id="2597701"/>
    <lineage>
        <taxon>Bacteria</taxon>
        <taxon>Pseudomonadati</taxon>
        <taxon>Pseudomonadota</taxon>
        <taxon>Betaproteobacteria</taxon>
        <taxon>Burkholderiales</taxon>
        <taxon>Comamonadaceae</taxon>
        <taxon>Comamonas</taxon>
    </lineage>
</organism>
<evidence type="ECO:0000256" key="8">
    <source>
        <dbReference type="ARBA" id="ARBA00034078"/>
    </source>
</evidence>
<protein>
    <submittedName>
        <fullName evidence="10">2Fe-2S iron-sulfur cluster binding domain-containing protein</fullName>
    </submittedName>
</protein>
<feature type="domain" description="2Fe-2S ferredoxin-type" evidence="9">
    <location>
        <begin position="5"/>
        <end position="95"/>
    </location>
</feature>
<evidence type="ECO:0000259" key="9">
    <source>
        <dbReference type="PROSITE" id="PS51085"/>
    </source>
</evidence>
<dbReference type="OrthoDB" id="9806195at2"/>
<dbReference type="GO" id="GO:0051537">
    <property type="term" value="F:2 iron, 2 sulfur cluster binding"/>
    <property type="evidence" value="ECO:0007669"/>
    <property type="project" value="UniProtKB-KW"/>
</dbReference>
<dbReference type="InterPro" id="IPR012675">
    <property type="entry name" value="Beta-grasp_dom_sf"/>
</dbReference>
<evidence type="ECO:0000313" key="11">
    <source>
        <dbReference type="Proteomes" id="UP000321199"/>
    </source>
</evidence>
<dbReference type="PROSITE" id="PS51085">
    <property type="entry name" value="2FE2S_FER_2"/>
    <property type="match status" value="1"/>
</dbReference>
<dbReference type="InterPro" id="IPR036010">
    <property type="entry name" value="2Fe-2S_ferredoxin-like_sf"/>
</dbReference>
<keyword evidence="3" id="KW-0001">2Fe-2S</keyword>
<keyword evidence="2" id="KW-0813">Transport</keyword>
<accession>A0A5B8RRH1</accession>
<dbReference type="Proteomes" id="UP000321199">
    <property type="component" value="Chromosome"/>
</dbReference>
<proteinExistence type="inferred from homology"/>
<keyword evidence="5" id="KW-0249">Electron transport</keyword>
<evidence type="ECO:0000256" key="2">
    <source>
        <dbReference type="ARBA" id="ARBA00022448"/>
    </source>
</evidence>
<dbReference type="InterPro" id="IPR001041">
    <property type="entry name" value="2Fe-2S_ferredoxin-type"/>
</dbReference>
<evidence type="ECO:0000256" key="4">
    <source>
        <dbReference type="ARBA" id="ARBA00022723"/>
    </source>
</evidence>